<protein>
    <submittedName>
        <fullName evidence="1">Uncharacterized protein</fullName>
    </submittedName>
</protein>
<gene>
    <name evidence="1" type="ORF">DCCM_3245</name>
</gene>
<keyword evidence="2" id="KW-1185">Reference proteome</keyword>
<name>A0A2L2XEJ6_9FIRM</name>
<accession>A0A2L2XEJ6</accession>
<dbReference type="EMBL" id="BFAV01000127">
    <property type="protein sequence ID" value="GBF34133.1"/>
    <property type="molecule type" value="Genomic_DNA"/>
</dbReference>
<evidence type="ECO:0000313" key="2">
    <source>
        <dbReference type="Proteomes" id="UP000239549"/>
    </source>
</evidence>
<dbReference type="AlphaFoldDB" id="A0A2L2XEJ6"/>
<organism evidence="1 2">
    <name type="scientific">Desulfocucumis palustris</name>
    <dbReference type="NCBI Taxonomy" id="1898651"/>
    <lineage>
        <taxon>Bacteria</taxon>
        <taxon>Bacillati</taxon>
        <taxon>Bacillota</taxon>
        <taxon>Clostridia</taxon>
        <taxon>Eubacteriales</taxon>
        <taxon>Desulfocucumaceae</taxon>
        <taxon>Desulfocucumis</taxon>
    </lineage>
</organism>
<comment type="caution">
    <text evidence="1">The sequence shown here is derived from an EMBL/GenBank/DDBJ whole genome shotgun (WGS) entry which is preliminary data.</text>
</comment>
<sequence>MGSNLFKPGLVCAHEPGLNVFTSLHIWVKAGLAEPDSHLISGEIIY</sequence>
<proteinExistence type="predicted"/>
<dbReference type="Proteomes" id="UP000239549">
    <property type="component" value="Unassembled WGS sequence"/>
</dbReference>
<evidence type="ECO:0000313" key="1">
    <source>
        <dbReference type="EMBL" id="GBF34133.1"/>
    </source>
</evidence>
<reference evidence="2" key="1">
    <citation type="submission" date="2018-02" db="EMBL/GenBank/DDBJ databases">
        <title>Genome sequence of Desulfocucumis palustris strain NAW-5.</title>
        <authorList>
            <person name="Watanabe M."/>
            <person name="Kojima H."/>
            <person name="Fukui M."/>
        </authorList>
    </citation>
    <scope>NUCLEOTIDE SEQUENCE [LARGE SCALE GENOMIC DNA]</scope>
    <source>
        <strain evidence="2">NAW-5</strain>
    </source>
</reference>